<dbReference type="EMBL" id="ACEC01000043">
    <property type="protein sequence ID" value="EEG31112.1"/>
    <property type="molecule type" value="Genomic_DNA"/>
</dbReference>
<name>C0EBJ4_9FIRM</name>
<keyword evidence="2" id="KW-1185">Reference proteome</keyword>
<gene>
    <name evidence="1" type="ORF">CLOSTMETH_01212</name>
</gene>
<dbReference type="HOGENOM" id="CLU_3287466_0_0_9"/>
<comment type="caution">
    <text evidence="1">The sequence shown here is derived from an EMBL/GenBank/DDBJ whole genome shotgun (WGS) entry which is preliminary data.</text>
</comment>
<dbReference type="Proteomes" id="UP000003340">
    <property type="component" value="Unassembled WGS sequence"/>
</dbReference>
<evidence type="ECO:0000313" key="1">
    <source>
        <dbReference type="EMBL" id="EEG31112.1"/>
    </source>
</evidence>
<proteinExistence type="predicted"/>
<dbReference type="AlphaFoldDB" id="C0EBJ4"/>
<accession>C0EBJ4</accession>
<reference evidence="1 2" key="2">
    <citation type="submission" date="2009-02" db="EMBL/GenBank/DDBJ databases">
        <title>Draft genome sequence of Clostridium methylpentosum (DSM 5476).</title>
        <authorList>
            <person name="Sudarsanam P."/>
            <person name="Ley R."/>
            <person name="Guruge J."/>
            <person name="Turnbaugh P.J."/>
            <person name="Mahowald M."/>
            <person name="Liep D."/>
            <person name="Gordon J."/>
        </authorList>
    </citation>
    <scope>NUCLEOTIDE SEQUENCE [LARGE SCALE GENOMIC DNA]</scope>
    <source>
        <strain evidence="1 2">DSM 5476</strain>
    </source>
</reference>
<sequence>MIPDNTKSFSPAYKILGIPRLPFFLISENCFTRCPSQNKN</sequence>
<evidence type="ECO:0000313" key="2">
    <source>
        <dbReference type="Proteomes" id="UP000003340"/>
    </source>
</evidence>
<protein>
    <submittedName>
        <fullName evidence="1">Uncharacterized protein</fullName>
    </submittedName>
</protein>
<organism evidence="1 2">
    <name type="scientific">[Clostridium] methylpentosum DSM 5476</name>
    <dbReference type="NCBI Taxonomy" id="537013"/>
    <lineage>
        <taxon>Bacteria</taxon>
        <taxon>Bacillati</taxon>
        <taxon>Bacillota</taxon>
        <taxon>Clostridia</taxon>
        <taxon>Eubacteriales</taxon>
        <taxon>Oscillospiraceae</taxon>
        <taxon>Oscillospiraceae incertae sedis</taxon>
    </lineage>
</organism>
<reference evidence="1 2" key="1">
    <citation type="submission" date="2009-01" db="EMBL/GenBank/DDBJ databases">
        <authorList>
            <person name="Fulton L."/>
            <person name="Clifton S."/>
            <person name="Fulton B."/>
            <person name="Xu J."/>
            <person name="Minx P."/>
            <person name="Pepin K.H."/>
            <person name="Johnson M."/>
            <person name="Bhonagiri V."/>
            <person name="Nash W.E."/>
            <person name="Mardis E.R."/>
            <person name="Wilson R.K."/>
        </authorList>
    </citation>
    <scope>NUCLEOTIDE SEQUENCE [LARGE SCALE GENOMIC DNA]</scope>
    <source>
        <strain evidence="1 2">DSM 5476</strain>
    </source>
</reference>